<dbReference type="InterPro" id="IPR023198">
    <property type="entry name" value="PGP-like_dom2"/>
</dbReference>
<keyword evidence="9 13" id="KW-0378">Hydrolase</keyword>
<reference evidence="13" key="1">
    <citation type="journal article" date="2021" name="PeerJ">
        <title>Extensive microbial diversity within the chicken gut microbiome revealed by metagenomics and culture.</title>
        <authorList>
            <person name="Gilroy R."/>
            <person name="Ravi A."/>
            <person name="Getino M."/>
            <person name="Pursley I."/>
            <person name="Horton D.L."/>
            <person name="Alikhan N.F."/>
            <person name="Baker D."/>
            <person name="Gharbi K."/>
            <person name="Hall N."/>
            <person name="Watson M."/>
            <person name="Adriaenssens E.M."/>
            <person name="Foster-Nyarko E."/>
            <person name="Jarju S."/>
            <person name="Secka A."/>
            <person name="Antonio M."/>
            <person name="Oren A."/>
            <person name="Chaudhuri R.R."/>
            <person name="La Ragione R."/>
            <person name="Hildebrand F."/>
            <person name="Pallen M.J."/>
        </authorList>
    </citation>
    <scope>NUCLEOTIDE SEQUENCE</scope>
    <source>
        <strain evidence="13">9264</strain>
    </source>
</reference>
<dbReference type="GO" id="GO:0006281">
    <property type="term" value="P:DNA repair"/>
    <property type="evidence" value="ECO:0007669"/>
    <property type="project" value="TreeGrafter"/>
</dbReference>
<evidence type="ECO:0000256" key="3">
    <source>
        <dbReference type="ARBA" id="ARBA00004818"/>
    </source>
</evidence>
<dbReference type="Gene3D" id="3.40.50.1000">
    <property type="entry name" value="HAD superfamily/HAD-like"/>
    <property type="match status" value="1"/>
</dbReference>
<proteinExistence type="inferred from homology"/>
<dbReference type="InterPro" id="IPR023214">
    <property type="entry name" value="HAD_sf"/>
</dbReference>
<dbReference type="GO" id="GO:0046872">
    <property type="term" value="F:metal ion binding"/>
    <property type="evidence" value="ECO:0007669"/>
    <property type="project" value="UniProtKB-KW"/>
</dbReference>
<evidence type="ECO:0000256" key="10">
    <source>
        <dbReference type="ARBA" id="ARBA00022842"/>
    </source>
</evidence>
<dbReference type="SUPFAM" id="SSF56784">
    <property type="entry name" value="HAD-like"/>
    <property type="match status" value="1"/>
</dbReference>
<comment type="catalytic activity">
    <reaction evidence="1">
        <text>2-phosphoglycolate + H2O = glycolate + phosphate</text>
        <dbReference type="Rhea" id="RHEA:14369"/>
        <dbReference type="ChEBI" id="CHEBI:15377"/>
        <dbReference type="ChEBI" id="CHEBI:29805"/>
        <dbReference type="ChEBI" id="CHEBI:43474"/>
        <dbReference type="ChEBI" id="CHEBI:58033"/>
        <dbReference type="EC" id="3.1.3.18"/>
    </reaction>
</comment>
<organism evidence="13 14">
    <name type="scientific">Candidatus Paenalcaligenes intestinipullorum</name>
    <dbReference type="NCBI Taxonomy" id="2838718"/>
    <lineage>
        <taxon>Bacteria</taxon>
        <taxon>Pseudomonadati</taxon>
        <taxon>Pseudomonadota</taxon>
        <taxon>Betaproteobacteria</taxon>
        <taxon>Burkholderiales</taxon>
        <taxon>Alcaligenaceae</taxon>
        <taxon>Paenalcaligenes</taxon>
    </lineage>
</organism>
<evidence type="ECO:0000256" key="2">
    <source>
        <dbReference type="ARBA" id="ARBA00001946"/>
    </source>
</evidence>
<dbReference type="Pfam" id="PF13419">
    <property type="entry name" value="HAD_2"/>
    <property type="match status" value="1"/>
</dbReference>
<sequence>MQEKLVLFDFDGTLADSAPDLAACANRVRAAHQLEPLPYDELWPFASHGARGLLNAAIGITPDHPDYDRYRSEFLKDYEANMTQNTQLFLGVQELLQHLADQKLKWGIVTNKTEYLTRPLMTHLGLDEHCVVMVGGDTTPHIKPHPAPLFHAAAEAGIAPEQCIYIGDDRRDIQAGQAAGMSTVIAAYGYCKLDPSLADWQADAIVHNAHELIEVIQRWAQA</sequence>
<keyword evidence="8" id="KW-0479">Metal-binding</keyword>
<comment type="cofactor">
    <cofactor evidence="2">
        <name>Mg(2+)</name>
        <dbReference type="ChEBI" id="CHEBI:18420"/>
    </cofactor>
</comment>
<protein>
    <recommendedName>
        <fullName evidence="6">phosphoglycolate phosphatase</fullName>
        <ecNumber evidence="6">3.1.3.18</ecNumber>
    </recommendedName>
</protein>
<evidence type="ECO:0000256" key="11">
    <source>
        <dbReference type="ARBA" id="ARBA00023277"/>
    </source>
</evidence>
<dbReference type="FunFam" id="3.40.50.1000:FF:000022">
    <property type="entry name" value="Phosphoglycolate phosphatase"/>
    <property type="match status" value="1"/>
</dbReference>
<dbReference type="NCBIfam" id="TIGR01449">
    <property type="entry name" value="PGP_bact"/>
    <property type="match status" value="1"/>
</dbReference>
<evidence type="ECO:0000256" key="8">
    <source>
        <dbReference type="ARBA" id="ARBA00022723"/>
    </source>
</evidence>
<evidence type="ECO:0000313" key="13">
    <source>
        <dbReference type="EMBL" id="HJD43745.1"/>
    </source>
</evidence>
<name>A0A9D2RF86_9BURK</name>
<dbReference type="GO" id="GO:0005829">
    <property type="term" value="C:cytosol"/>
    <property type="evidence" value="ECO:0007669"/>
    <property type="project" value="TreeGrafter"/>
</dbReference>
<evidence type="ECO:0000256" key="6">
    <source>
        <dbReference type="ARBA" id="ARBA00013078"/>
    </source>
</evidence>
<dbReference type="InterPro" id="IPR036412">
    <property type="entry name" value="HAD-like_sf"/>
</dbReference>
<evidence type="ECO:0000313" key="14">
    <source>
        <dbReference type="Proteomes" id="UP000823889"/>
    </source>
</evidence>
<dbReference type="Proteomes" id="UP000823889">
    <property type="component" value="Unassembled WGS sequence"/>
</dbReference>
<dbReference type="PANTHER" id="PTHR43434:SF23">
    <property type="entry name" value="PHOSPHOGLYCOLATE PHOSPHATASE"/>
    <property type="match status" value="1"/>
</dbReference>
<evidence type="ECO:0000256" key="9">
    <source>
        <dbReference type="ARBA" id="ARBA00022801"/>
    </source>
</evidence>
<dbReference type="InterPro" id="IPR006439">
    <property type="entry name" value="HAD-SF_hydro_IA"/>
</dbReference>
<dbReference type="PANTHER" id="PTHR43434">
    <property type="entry name" value="PHOSPHOGLYCOLATE PHOSPHATASE"/>
    <property type="match status" value="1"/>
</dbReference>
<evidence type="ECO:0000256" key="12">
    <source>
        <dbReference type="ARBA" id="ARBA00059247"/>
    </source>
</evidence>
<keyword evidence="11" id="KW-0119">Carbohydrate metabolism</keyword>
<dbReference type="SFLD" id="SFLDG01129">
    <property type="entry name" value="C1.5:_HAD__Beta-PGM__Phosphata"/>
    <property type="match status" value="1"/>
</dbReference>
<evidence type="ECO:0000256" key="5">
    <source>
        <dbReference type="ARBA" id="ARBA00011233"/>
    </source>
</evidence>
<dbReference type="InterPro" id="IPR041492">
    <property type="entry name" value="HAD_2"/>
</dbReference>
<dbReference type="SFLD" id="SFLDS00003">
    <property type="entry name" value="Haloacid_Dehalogenase"/>
    <property type="match status" value="1"/>
</dbReference>
<accession>A0A9D2RF86</accession>
<dbReference type="NCBIfam" id="TIGR01549">
    <property type="entry name" value="HAD-SF-IA-v1"/>
    <property type="match status" value="1"/>
</dbReference>
<evidence type="ECO:0000256" key="4">
    <source>
        <dbReference type="ARBA" id="ARBA00006171"/>
    </source>
</evidence>
<evidence type="ECO:0000256" key="7">
    <source>
        <dbReference type="ARBA" id="ARBA00022567"/>
    </source>
</evidence>
<evidence type="ECO:0000256" key="1">
    <source>
        <dbReference type="ARBA" id="ARBA00000830"/>
    </source>
</evidence>
<dbReference type="AlphaFoldDB" id="A0A9D2RF86"/>
<comment type="subunit">
    <text evidence="5">Homotrimer.</text>
</comment>
<dbReference type="InterPro" id="IPR037512">
    <property type="entry name" value="PGPase_prok"/>
</dbReference>
<comment type="similarity">
    <text evidence="4">Belongs to the HAD-like hydrolase superfamily. CbbY/CbbZ/Gph/YieH family.</text>
</comment>
<dbReference type="EC" id="3.1.3.18" evidence="6"/>
<gene>
    <name evidence="13" type="primary">gph</name>
    <name evidence="13" type="ORF">H9906_01780</name>
</gene>
<comment type="caution">
    <text evidence="13">The sequence shown here is derived from an EMBL/GenBank/DDBJ whole genome shotgun (WGS) entry which is preliminary data.</text>
</comment>
<dbReference type="NCBIfam" id="TIGR01509">
    <property type="entry name" value="HAD-SF-IA-v3"/>
    <property type="match status" value="1"/>
</dbReference>
<keyword evidence="10" id="KW-0460">Magnesium</keyword>
<dbReference type="GO" id="GO:0008967">
    <property type="term" value="F:phosphoglycolate phosphatase activity"/>
    <property type="evidence" value="ECO:0007669"/>
    <property type="project" value="UniProtKB-EC"/>
</dbReference>
<dbReference type="InterPro" id="IPR050155">
    <property type="entry name" value="HAD-like_hydrolase_sf"/>
</dbReference>
<dbReference type="SFLD" id="SFLDG01135">
    <property type="entry name" value="C1.5.6:_HAD__Beta-PGM__Phospha"/>
    <property type="match status" value="1"/>
</dbReference>
<reference evidence="13" key="2">
    <citation type="submission" date="2021-04" db="EMBL/GenBank/DDBJ databases">
        <authorList>
            <person name="Gilroy R."/>
        </authorList>
    </citation>
    <scope>NUCLEOTIDE SEQUENCE</scope>
    <source>
        <strain evidence="13">9264</strain>
    </source>
</reference>
<dbReference type="Gene3D" id="1.10.150.240">
    <property type="entry name" value="Putative phosphatase, domain 2"/>
    <property type="match status" value="1"/>
</dbReference>
<keyword evidence="7" id="KW-0113">Calvin cycle</keyword>
<dbReference type="GO" id="GO:0019253">
    <property type="term" value="P:reductive pentose-phosphate cycle"/>
    <property type="evidence" value="ECO:0007669"/>
    <property type="project" value="UniProtKB-KW"/>
</dbReference>
<comment type="pathway">
    <text evidence="3">Organic acid metabolism; glycolate biosynthesis; glycolate from 2-phosphoglycolate: step 1/1.</text>
</comment>
<dbReference type="EMBL" id="DWUQ01000035">
    <property type="protein sequence ID" value="HJD43745.1"/>
    <property type="molecule type" value="Genomic_DNA"/>
</dbReference>
<comment type="function">
    <text evidence="12">Specifically catalyzes the dephosphorylation of 2-phosphoglycolate. Is involved in the dissimilation of the intracellular 2-phosphoglycolate formed during the DNA repair of 3'-phosphoglycolate ends, a major class of DNA lesions induced by oxidative stress.</text>
</comment>